<dbReference type="EMBL" id="NEVU01000003">
    <property type="protein sequence ID" value="OZI70819.1"/>
    <property type="molecule type" value="Genomic_DNA"/>
</dbReference>
<feature type="transmembrane region" description="Helical" evidence="1">
    <location>
        <begin position="68"/>
        <end position="84"/>
    </location>
</feature>
<keyword evidence="1" id="KW-1133">Transmembrane helix</keyword>
<evidence type="ECO:0000313" key="4">
    <source>
        <dbReference type="Proteomes" id="UP000216429"/>
    </source>
</evidence>
<feature type="domain" description="Lnb N-terminal periplasmic" evidence="2">
    <location>
        <begin position="126"/>
        <end position="282"/>
    </location>
</feature>
<gene>
    <name evidence="3" type="ORF">CAL22_13010</name>
</gene>
<keyword evidence="1" id="KW-0472">Membrane</keyword>
<proteinExistence type="predicted"/>
<keyword evidence="1" id="KW-0812">Transmembrane</keyword>
<dbReference type="Pfam" id="PF13387">
    <property type="entry name" value="Lnb_N"/>
    <property type="match status" value="1"/>
</dbReference>
<evidence type="ECO:0000313" key="3">
    <source>
        <dbReference type="EMBL" id="OZI70819.1"/>
    </source>
</evidence>
<protein>
    <recommendedName>
        <fullName evidence="2">Lnb N-terminal periplasmic domain-containing protein</fullName>
    </recommendedName>
</protein>
<evidence type="ECO:0000259" key="2">
    <source>
        <dbReference type="Pfam" id="PF13387"/>
    </source>
</evidence>
<sequence>MSGKSIVWRVLAGLAVVLVTAWGGLALYYQLPGGRWGKGLATVLWVASALAALYALFARPHWGRRAGWLYALLVLVLLGWWHSLQPSNDRVWADDVARMLGGSHAGSVVRLENVRNFQWRTDDDYTVRWENRSYDLDELESVDMVLSTWGMPAIAHTLVSFGFSDGQHVVFSVEIRKEKHEKFSEIGGFFKEFELSVVAADERDIIYVRTAVRGEQVAIYPISMSRQAMRELFLAYVDTANGLREQPRFYHTVTANCTTLVYQMARAIVPGLPMDYRLLLSGYLPEYLYAHGGLDHSQSLEQIRQHADITARAARVGNTPEFSRAIRQP</sequence>
<dbReference type="OrthoDB" id="274718at2"/>
<dbReference type="RefSeq" id="WP_094813913.1">
    <property type="nucleotide sequence ID" value="NZ_NEVU01000003.1"/>
</dbReference>
<comment type="caution">
    <text evidence="3">The sequence shown here is derived from an EMBL/GenBank/DDBJ whole genome shotgun (WGS) entry which is preliminary data.</text>
</comment>
<keyword evidence="4" id="KW-1185">Reference proteome</keyword>
<feature type="transmembrane region" description="Helical" evidence="1">
    <location>
        <begin position="36"/>
        <end position="56"/>
    </location>
</feature>
<name>A0A261V9M1_9BORD</name>
<organism evidence="3 4">
    <name type="scientific">Bordetella genomosp. 12</name>
    <dbReference type="NCBI Taxonomy" id="463035"/>
    <lineage>
        <taxon>Bacteria</taxon>
        <taxon>Pseudomonadati</taxon>
        <taxon>Pseudomonadota</taxon>
        <taxon>Betaproteobacteria</taxon>
        <taxon>Burkholderiales</taxon>
        <taxon>Alcaligenaceae</taxon>
        <taxon>Bordetella</taxon>
    </lineage>
</organism>
<evidence type="ECO:0000256" key="1">
    <source>
        <dbReference type="SAM" id="Phobius"/>
    </source>
</evidence>
<reference evidence="4" key="1">
    <citation type="submission" date="2017-05" db="EMBL/GenBank/DDBJ databases">
        <title>Complete and WGS of Bordetella genogroups.</title>
        <authorList>
            <person name="Spilker T."/>
            <person name="Lipuma J."/>
        </authorList>
    </citation>
    <scope>NUCLEOTIDE SEQUENCE [LARGE SCALE GENOMIC DNA]</scope>
    <source>
        <strain evidence="4">AU6712</strain>
    </source>
</reference>
<dbReference type="InterPro" id="IPR025178">
    <property type="entry name" value="Lnb_N"/>
</dbReference>
<dbReference type="AlphaFoldDB" id="A0A261V9M1"/>
<dbReference type="Proteomes" id="UP000216429">
    <property type="component" value="Unassembled WGS sequence"/>
</dbReference>
<accession>A0A261V9M1</accession>